<accession>A0A0F9BCQ0</accession>
<organism evidence="1">
    <name type="scientific">marine sediment metagenome</name>
    <dbReference type="NCBI Taxonomy" id="412755"/>
    <lineage>
        <taxon>unclassified sequences</taxon>
        <taxon>metagenomes</taxon>
        <taxon>ecological metagenomes</taxon>
    </lineage>
</organism>
<name>A0A0F9BCQ0_9ZZZZ</name>
<dbReference type="AlphaFoldDB" id="A0A0F9BCQ0"/>
<comment type="caution">
    <text evidence="1">The sequence shown here is derived from an EMBL/GenBank/DDBJ whole genome shotgun (WGS) entry which is preliminary data.</text>
</comment>
<reference evidence="1" key="1">
    <citation type="journal article" date="2015" name="Nature">
        <title>Complex archaea that bridge the gap between prokaryotes and eukaryotes.</title>
        <authorList>
            <person name="Spang A."/>
            <person name="Saw J.H."/>
            <person name="Jorgensen S.L."/>
            <person name="Zaremba-Niedzwiedzka K."/>
            <person name="Martijn J."/>
            <person name="Lind A.E."/>
            <person name="van Eijk R."/>
            <person name="Schleper C."/>
            <person name="Guy L."/>
            <person name="Ettema T.J."/>
        </authorList>
    </citation>
    <scope>NUCLEOTIDE SEQUENCE</scope>
</reference>
<gene>
    <name evidence="1" type="ORF">LCGC14_2805680</name>
</gene>
<protein>
    <submittedName>
        <fullName evidence="1">Uncharacterized protein</fullName>
    </submittedName>
</protein>
<sequence>MIIAYKLFEKHKGKLYSWYPWHGMKFEAYDPKYIITRADDCGPFACFDTVKNALRLGGPQKHDWDVLYQVRIKESKDKYLWIGDCKRRSDFPRGTILADEFEILEQVK</sequence>
<dbReference type="EMBL" id="LAZR01052777">
    <property type="protein sequence ID" value="KKK82206.1"/>
    <property type="molecule type" value="Genomic_DNA"/>
</dbReference>
<proteinExistence type="predicted"/>
<evidence type="ECO:0000313" key="1">
    <source>
        <dbReference type="EMBL" id="KKK82206.1"/>
    </source>
</evidence>